<organism evidence="2 3">
    <name type="scientific">Kalanchoe fedtschenkoi</name>
    <name type="common">Lavender scallops</name>
    <name type="synonym">South American air plant</name>
    <dbReference type="NCBI Taxonomy" id="63787"/>
    <lineage>
        <taxon>Eukaryota</taxon>
        <taxon>Viridiplantae</taxon>
        <taxon>Streptophyta</taxon>
        <taxon>Embryophyta</taxon>
        <taxon>Tracheophyta</taxon>
        <taxon>Spermatophyta</taxon>
        <taxon>Magnoliopsida</taxon>
        <taxon>eudicotyledons</taxon>
        <taxon>Gunneridae</taxon>
        <taxon>Pentapetalae</taxon>
        <taxon>Saxifragales</taxon>
        <taxon>Crassulaceae</taxon>
        <taxon>Kalanchoe</taxon>
    </lineage>
</organism>
<dbReference type="InterPro" id="IPR002207">
    <property type="entry name" value="Peroxidase_I"/>
</dbReference>
<keyword evidence="1" id="KW-0560">Oxidoreductase</keyword>
<dbReference type="SUPFAM" id="SSF48113">
    <property type="entry name" value="Heme-dependent peroxidases"/>
    <property type="match status" value="1"/>
</dbReference>
<dbReference type="PANTHER" id="PTHR31356:SF59">
    <property type="entry name" value="L-ASCORBATE PEROXIDASE 1, CYTOSOLIC"/>
    <property type="match status" value="1"/>
</dbReference>
<dbReference type="InterPro" id="IPR044831">
    <property type="entry name" value="Ccp1-like"/>
</dbReference>
<dbReference type="Gramene" id="Kaladp0030s0024.1.v1.1">
    <property type="protein sequence ID" value="Kaladp0030s0024.1.v1.1"/>
    <property type="gene ID" value="Kaladp0030s0024.v1.1"/>
</dbReference>
<evidence type="ECO:0000256" key="1">
    <source>
        <dbReference type="ARBA" id="ARBA00023002"/>
    </source>
</evidence>
<protein>
    <submittedName>
        <fullName evidence="2">Uncharacterized protein</fullName>
    </submittedName>
</protein>
<dbReference type="PRINTS" id="PR00459">
    <property type="entry name" value="ASPEROXIDASE"/>
</dbReference>
<dbReference type="GO" id="GO:0034599">
    <property type="term" value="P:cellular response to oxidative stress"/>
    <property type="evidence" value="ECO:0007669"/>
    <property type="project" value="InterPro"/>
</dbReference>
<dbReference type="GO" id="GO:0020037">
    <property type="term" value="F:heme binding"/>
    <property type="evidence" value="ECO:0007669"/>
    <property type="project" value="InterPro"/>
</dbReference>
<sequence length="145" mass="16311">MLLDWLVEIWNLVLDKRTIQACSFQCEVRYGEEPTVSEEYLKAVEKCKKKLRGLITEKNCAPLMLRIATMKHPAELGHGANAGLDIVVRLLEPIKEQFPILSYAVEVTGGPEIPFHPGLEGRLPDATKGTDHLREIFVKQMGLTD</sequence>
<accession>A0A7N0TAB2</accession>
<dbReference type="GO" id="GO:0000302">
    <property type="term" value="P:response to reactive oxygen species"/>
    <property type="evidence" value="ECO:0007669"/>
    <property type="project" value="TreeGrafter"/>
</dbReference>
<name>A0A7N0TAB2_KALFE</name>
<dbReference type="EnsemblPlants" id="Kaladp0030s0024.1.v1.1">
    <property type="protein sequence ID" value="Kaladp0030s0024.1.v1.1"/>
    <property type="gene ID" value="Kaladp0030s0024.v1.1"/>
</dbReference>
<keyword evidence="3" id="KW-1185">Reference proteome</keyword>
<evidence type="ECO:0000313" key="2">
    <source>
        <dbReference type="EnsemblPlants" id="Kaladp0030s0024.1.v1.1"/>
    </source>
</evidence>
<dbReference type="AlphaFoldDB" id="A0A7N0TAB2"/>
<proteinExistence type="predicted"/>
<dbReference type="PANTHER" id="PTHR31356">
    <property type="entry name" value="THYLAKOID LUMENAL 29 KDA PROTEIN, CHLOROPLASTIC-RELATED"/>
    <property type="match status" value="1"/>
</dbReference>
<evidence type="ECO:0000313" key="3">
    <source>
        <dbReference type="Proteomes" id="UP000594263"/>
    </source>
</evidence>
<dbReference type="GO" id="GO:0042744">
    <property type="term" value="P:hydrogen peroxide catabolic process"/>
    <property type="evidence" value="ECO:0007669"/>
    <property type="project" value="TreeGrafter"/>
</dbReference>
<dbReference type="GO" id="GO:0009507">
    <property type="term" value="C:chloroplast"/>
    <property type="evidence" value="ECO:0007669"/>
    <property type="project" value="TreeGrafter"/>
</dbReference>
<dbReference type="InterPro" id="IPR010255">
    <property type="entry name" value="Haem_peroxidase_sf"/>
</dbReference>
<dbReference type="Proteomes" id="UP000594263">
    <property type="component" value="Unplaced"/>
</dbReference>
<dbReference type="Gene3D" id="1.10.520.10">
    <property type="match status" value="1"/>
</dbReference>
<dbReference type="GO" id="GO:0004601">
    <property type="term" value="F:peroxidase activity"/>
    <property type="evidence" value="ECO:0007669"/>
    <property type="project" value="InterPro"/>
</dbReference>
<reference evidence="2" key="1">
    <citation type="submission" date="2021-01" db="UniProtKB">
        <authorList>
            <consortium name="EnsemblPlants"/>
        </authorList>
    </citation>
    <scope>IDENTIFICATION</scope>
</reference>